<proteinExistence type="predicted"/>
<dbReference type="GO" id="GO:0004930">
    <property type="term" value="F:G protein-coupled receptor activity"/>
    <property type="evidence" value="ECO:0007669"/>
    <property type="project" value="UniProtKB-KW"/>
</dbReference>
<dbReference type="RefSeq" id="XP_013413627.1">
    <property type="nucleotide sequence ID" value="XM_013558173.1"/>
</dbReference>
<reference evidence="11" key="1">
    <citation type="submission" date="2025-08" db="UniProtKB">
        <authorList>
            <consortium name="RefSeq"/>
        </authorList>
    </citation>
    <scope>IDENTIFICATION</scope>
    <source>
        <tissue evidence="11">Gonads</tissue>
    </source>
</reference>
<dbReference type="PANTHER" id="PTHR24243:SF230">
    <property type="entry name" value="G-PROTEIN COUPLED RECEPTORS FAMILY 1 PROFILE DOMAIN-CONTAINING PROTEIN"/>
    <property type="match status" value="1"/>
</dbReference>
<dbReference type="KEGG" id="lak:106175975"/>
<keyword evidence="7" id="KW-0807">Transducer</keyword>
<gene>
    <name evidence="11" type="primary">LOC106175975</name>
</gene>
<dbReference type="GO" id="GO:0005886">
    <property type="term" value="C:plasma membrane"/>
    <property type="evidence" value="ECO:0007669"/>
    <property type="project" value="TreeGrafter"/>
</dbReference>
<evidence type="ECO:0000256" key="1">
    <source>
        <dbReference type="ARBA" id="ARBA00004141"/>
    </source>
</evidence>
<keyword evidence="4" id="KW-0297">G-protein coupled receptor</keyword>
<keyword evidence="3 8" id="KW-1133">Transmembrane helix</keyword>
<dbReference type="GeneID" id="106175975"/>
<evidence type="ECO:0000256" key="4">
    <source>
        <dbReference type="ARBA" id="ARBA00023040"/>
    </source>
</evidence>
<organism evidence="10 11">
    <name type="scientific">Lingula anatina</name>
    <name type="common">Brachiopod</name>
    <name type="synonym">Lingula unguis</name>
    <dbReference type="NCBI Taxonomy" id="7574"/>
    <lineage>
        <taxon>Eukaryota</taxon>
        <taxon>Metazoa</taxon>
        <taxon>Spiralia</taxon>
        <taxon>Lophotrochozoa</taxon>
        <taxon>Brachiopoda</taxon>
        <taxon>Linguliformea</taxon>
        <taxon>Lingulata</taxon>
        <taxon>Lingulida</taxon>
        <taxon>Linguloidea</taxon>
        <taxon>Lingulidae</taxon>
        <taxon>Lingula</taxon>
    </lineage>
</organism>
<keyword evidence="5 8" id="KW-0472">Membrane</keyword>
<sequence>MYNTTAYLSFDFASLYPGLSPQELCWVYQGNCWCATIYVLTIIGFVGSLLTFIVVLRSERLRSRSTFIYLLFLAAVDEFVLLYLSGECLNFHLSPPSTDHACAIESVGFFMNDTFVYLSVIYVTAVTVERLIIVKWPLKAAYLCRRRTAIVACVVTAFAVVVFNSYNLSMCYVGIETRLSILIAGSYMFISIHSVLCLAIAVLTAIIIFQLSRSSARRRQMSTATPAANAGKIQSNDRRSIPETTSLLLHREKSESTTICTKIVEPRKNTRA</sequence>
<dbReference type="InParanoid" id="A0A1S3JTF9"/>
<feature type="domain" description="G-protein coupled receptors family 1 profile" evidence="9">
    <location>
        <begin position="47"/>
        <end position="272"/>
    </location>
</feature>
<keyword evidence="2 8" id="KW-0812">Transmembrane</keyword>
<evidence type="ECO:0000256" key="7">
    <source>
        <dbReference type="ARBA" id="ARBA00023224"/>
    </source>
</evidence>
<feature type="transmembrane region" description="Helical" evidence="8">
    <location>
        <begin position="115"/>
        <end position="136"/>
    </location>
</feature>
<protein>
    <submittedName>
        <fullName evidence="11">Uncharacterized protein LOC106175975</fullName>
    </submittedName>
</protein>
<feature type="transmembrane region" description="Helical" evidence="8">
    <location>
        <begin position="67"/>
        <end position="86"/>
    </location>
</feature>
<evidence type="ECO:0000256" key="8">
    <source>
        <dbReference type="SAM" id="Phobius"/>
    </source>
</evidence>
<evidence type="ECO:0000256" key="2">
    <source>
        <dbReference type="ARBA" id="ARBA00022692"/>
    </source>
</evidence>
<dbReference type="Proteomes" id="UP000085678">
    <property type="component" value="Unplaced"/>
</dbReference>
<evidence type="ECO:0000256" key="5">
    <source>
        <dbReference type="ARBA" id="ARBA00023136"/>
    </source>
</evidence>
<accession>A0A1S3JTF9</accession>
<keyword evidence="10" id="KW-1185">Reference proteome</keyword>
<evidence type="ECO:0000313" key="10">
    <source>
        <dbReference type="Proteomes" id="UP000085678"/>
    </source>
</evidence>
<evidence type="ECO:0000256" key="3">
    <source>
        <dbReference type="ARBA" id="ARBA00022989"/>
    </source>
</evidence>
<dbReference type="AlphaFoldDB" id="A0A1S3JTF9"/>
<evidence type="ECO:0000256" key="6">
    <source>
        <dbReference type="ARBA" id="ARBA00023170"/>
    </source>
</evidence>
<dbReference type="PROSITE" id="PS50262">
    <property type="entry name" value="G_PROTEIN_RECEP_F1_2"/>
    <property type="match status" value="1"/>
</dbReference>
<name>A0A1S3JTF9_LINAN</name>
<keyword evidence="6" id="KW-0675">Receptor</keyword>
<dbReference type="PANTHER" id="PTHR24243">
    <property type="entry name" value="G-PROTEIN COUPLED RECEPTOR"/>
    <property type="match status" value="1"/>
</dbReference>
<feature type="transmembrane region" description="Helical" evidence="8">
    <location>
        <begin position="148"/>
        <end position="166"/>
    </location>
</feature>
<evidence type="ECO:0000313" key="11">
    <source>
        <dbReference type="RefSeq" id="XP_013413627.1"/>
    </source>
</evidence>
<comment type="subcellular location">
    <subcellularLocation>
        <location evidence="1">Membrane</location>
        <topology evidence="1">Multi-pass membrane protein</topology>
    </subcellularLocation>
</comment>
<evidence type="ECO:0000259" key="9">
    <source>
        <dbReference type="PROSITE" id="PS50262"/>
    </source>
</evidence>
<feature type="transmembrane region" description="Helical" evidence="8">
    <location>
        <begin position="186"/>
        <end position="211"/>
    </location>
</feature>
<dbReference type="SUPFAM" id="SSF81321">
    <property type="entry name" value="Family A G protein-coupled receptor-like"/>
    <property type="match status" value="1"/>
</dbReference>
<dbReference type="Gene3D" id="1.20.1070.10">
    <property type="entry name" value="Rhodopsin 7-helix transmembrane proteins"/>
    <property type="match status" value="1"/>
</dbReference>
<dbReference type="InterPro" id="IPR017452">
    <property type="entry name" value="GPCR_Rhodpsn_7TM"/>
</dbReference>
<feature type="transmembrane region" description="Helical" evidence="8">
    <location>
        <begin position="35"/>
        <end position="55"/>
    </location>
</feature>